<evidence type="ECO:0000313" key="13">
    <source>
        <dbReference type="Proteomes" id="UP000605676"/>
    </source>
</evidence>
<accession>A0ABS1HHE2</accession>
<evidence type="ECO:0000256" key="2">
    <source>
        <dbReference type="ARBA" id="ARBA00001913"/>
    </source>
</evidence>
<dbReference type="PANTHER" id="PTHR46323:SF2">
    <property type="entry name" value="BETA-GALACTOSIDASE"/>
    <property type="match status" value="1"/>
</dbReference>
<proteinExistence type="inferred from homology"/>
<dbReference type="InterPro" id="IPR004199">
    <property type="entry name" value="B-gal_small/dom_5"/>
</dbReference>
<dbReference type="EMBL" id="JAENRR010000012">
    <property type="protein sequence ID" value="MBK3517105.1"/>
    <property type="molecule type" value="Genomic_DNA"/>
</dbReference>
<dbReference type="Gene3D" id="2.70.98.10">
    <property type="match status" value="1"/>
</dbReference>
<dbReference type="InterPro" id="IPR006101">
    <property type="entry name" value="Glyco_hydro_2"/>
</dbReference>
<dbReference type="Gene3D" id="3.20.20.80">
    <property type="entry name" value="Glycosidases"/>
    <property type="match status" value="1"/>
</dbReference>
<dbReference type="Pfam" id="PF00703">
    <property type="entry name" value="Glyco_hydro_2"/>
    <property type="match status" value="1"/>
</dbReference>
<dbReference type="InterPro" id="IPR023230">
    <property type="entry name" value="Glyco_hydro_2_CS"/>
</dbReference>
<dbReference type="PRINTS" id="PR00132">
    <property type="entry name" value="GLHYDRLASE2"/>
</dbReference>
<dbReference type="Pfam" id="PF02836">
    <property type="entry name" value="Glyco_hydro_2_C"/>
    <property type="match status" value="1"/>
</dbReference>
<dbReference type="InterPro" id="IPR011013">
    <property type="entry name" value="Gal_mutarotase_sf_dom"/>
</dbReference>
<protein>
    <recommendedName>
        <fullName evidence="5 10">Beta-galactosidase</fullName>
        <ecNumber evidence="5 10">3.2.1.23</ecNumber>
    </recommendedName>
    <alternativeName>
        <fullName evidence="9 10">Lactase</fullName>
    </alternativeName>
</protein>
<dbReference type="RefSeq" id="WP_200464334.1">
    <property type="nucleotide sequence ID" value="NZ_JAENRR010000012.1"/>
</dbReference>
<dbReference type="Gene3D" id="2.60.120.260">
    <property type="entry name" value="Galactose-binding domain-like"/>
    <property type="match status" value="1"/>
</dbReference>
<evidence type="ECO:0000256" key="9">
    <source>
        <dbReference type="ARBA" id="ARBA00032230"/>
    </source>
</evidence>
<gene>
    <name evidence="12" type="ORF">JIV24_07100</name>
</gene>
<dbReference type="InterPro" id="IPR006104">
    <property type="entry name" value="Glyco_hydro_2_N"/>
</dbReference>
<feature type="domain" description="Beta galactosidase small chain/" evidence="11">
    <location>
        <begin position="769"/>
        <end position="1044"/>
    </location>
</feature>
<dbReference type="InterPro" id="IPR050347">
    <property type="entry name" value="Bact_Beta-galactosidase"/>
</dbReference>
<keyword evidence="13" id="KW-1185">Reference proteome</keyword>
<keyword evidence="8 10" id="KW-0326">Glycosidase</keyword>
<evidence type="ECO:0000259" key="11">
    <source>
        <dbReference type="SMART" id="SM01038"/>
    </source>
</evidence>
<dbReference type="SMART" id="SM01038">
    <property type="entry name" value="Bgal_small_N"/>
    <property type="match status" value="1"/>
</dbReference>
<dbReference type="InterPro" id="IPR006102">
    <property type="entry name" value="Ig-like_GH2"/>
</dbReference>
<comment type="catalytic activity">
    <reaction evidence="1 10">
        <text>Hydrolysis of terminal non-reducing beta-D-galactose residues in beta-D-galactosides.</text>
        <dbReference type="EC" id="3.2.1.23"/>
    </reaction>
</comment>
<keyword evidence="7" id="KW-0106">Calcium</keyword>
<evidence type="ECO:0000256" key="1">
    <source>
        <dbReference type="ARBA" id="ARBA00001412"/>
    </source>
</evidence>
<dbReference type="InterPro" id="IPR036156">
    <property type="entry name" value="Beta-gal/glucu_dom_sf"/>
</dbReference>
<evidence type="ECO:0000313" key="12">
    <source>
        <dbReference type="EMBL" id="MBK3517105.1"/>
    </source>
</evidence>
<dbReference type="Pfam" id="PF02837">
    <property type="entry name" value="Glyco_hydro_2_N"/>
    <property type="match status" value="1"/>
</dbReference>
<dbReference type="InterPro" id="IPR032312">
    <property type="entry name" value="LacZ_4"/>
</dbReference>
<dbReference type="Pfam" id="PF02929">
    <property type="entry name" value="Bgal_small_N"/>
    <property type="match status" value="1"/>
</dbReference>
<dbReference type="InterPro" id="IPR023232">
    <property type="entry name" value="Glyco_hydro_2_AS"/>
</dbReference>
<evidence type="ECO:0000256" key="10">
    <source>
        <dbReference type="RuleBase" id="RU361154"/>
    </source>
</evidence>
<dbReference type="Pfam" id="PF16353">
    <property type="entry name" value="LacZ_4"/>
    <property type="match status" value="1"/>
</dbReference>
<name>A0ABS1HHE2_9BACT</name>
<evidence type="ECO:0000256" key="8">
    <source>
        <dbReference type="ARBA" id="ARBA00023295"/>
    </source>
</evidence>
<reference evidence="12 13" key="1">
    <citation type="submission" date="2021-01" db="EMBL/GenBank/DDBJ databases">
        <title>Carboxyliciviraga sp.nov., isolated from coastal sediments.</title>
        <authorList>
            <person name="Lu D."/>
            <person name="Zhang T."/>
        </authorList>
    </citation>
    <scope>NUCLEOTIDE SEQUENCE [LARGE SCALE GENOMIC DNA]</scope>
    <source>
        <strain evidence="12 13">N1Y132</strain>
    </source>
</reference>
<dbReference type="SUPFAM" id="SSF49303">
    <property type="entry name" value="beta-Galactosidase/glucuronidase domain"/>
    <property type="match status" value="2"/>
</dbReference>
<dbReference type="InterPro" id="IPR017853">
    <property type="entry name" value="GH"/>
</dbReference>
<comment type="caution">
    <text evidence="12">The sequence shown here is derived from an EMBL/GenBank/DDBJ whole genome shotgun (WGS) entry which is preliminary data.</text>
</comment>
<dbReference type="InterPro" id="IPR014718">
    <property type="entry name" value="GH-type_carb-bd"/>
</dbReference>
<dbReference type="PROSITE" id="PS00608">
    <property type="entry name" value="GLYCOSYL_HYDROL_F2_2"/>
    <property type="match status" value="1"/>
</dbReference>
<dbReference type="PROSITE" id="PS00719">
    <property type="entry name" value="GLYCOSYL_HYDROL_F2_1"/>
    <property type="match status" value="1"/>
</dbReference>
<dbReference type="EC" id="3.2.1.23" evidence="5 10"/>
<comment type="subunit">
    <text evidence="4">Monomer.</text>
</comment>
<sequence>MNKVIQLIVVLSFTVTSVCGQNDWENEQVTQINKLAPRATLFYDDASDDVELLNGQWDFTWYADVTEVPEGEMPDKWNKIEVPGAWQMQGYGKPIYTNIVYPFDANPPFIKGDNGNPVGIYQREITVNKFDKNKVYTIRFESVSSAFYLWVNDQKVGYSQDSWSPAEFDITTYLQEGNNTVRMQVFRWCDGSYLEDQDGWRMSGIFRDVYLISKPKVHLNDYFVTTPVLMDGKMGLNLKVAVANAKNVDLDKYAITYVLKDAQSQKIIEANQGLMVVGSDEKWNVQIKKVLNDVDLWSHETPNLYDLRIVLKKNKVVLDELSTKVGFREISISDKKELLLNGNPILIKGVNVIEHDPIYGKYVPKSRMERTVKLLKQNNINTVRTSHYPASPYFYKLCDEYGILVIDEANVESHGMRYGAASPAKHPNWEKAHVERMEAMVQRDKNHPCVIMWSFGNEAGNGVNMVAMQKRTKEIDTTRPTHYHSSEEPVSYDTYGGGIWKGGKKHKFGRYQSVEDMIHIGEMELDKPFLLNEYAHAMGNSVGNLQEYVDVFEQYPHLIGGCIWDWSDQGITKHVDGAYGDQIKDVSKAHEACLRPESDYYWAYGGDFGDTPNDGNFCMNGIMMADLTPTPKTVEVKKAYQDIAFQLSDSDKGLVKIINKYHQANLSAFSFDWQLLKNGQRFKNGHLDVHLEGLKSNVFKILNWQAIEDNDAEYVLQVRAYTKSSTPWAKEGHLVAWEEFLIRSMKMELSVPDTNQKVKLKKGDSHLLNIFFEGGKLVFDKERGEIIQLIKNDEVLVDGGFSLSFARAYIDNDKIKKMRSQWDAIDFHNLLTKVVELEVLKEKDNVLIAVRKNHQSPSNEKGFDTEEKITIYSNGIIDMDLKVNYIGEKLPFTIPRVGYEVMLNSAISNSEWYGKGPGSSYKDRNTGMQLGIYKANIDEHFINYASPQENGNKSEVRWFKVYNNERNALTLYASKALNFSLRKYTTQQLNDATHPYQLKSNPFNILNIDFEHGAVGNGSCGPMPMLKYFTTIDDKNYRLRLDLNNE</sequence>
<evidence type="ECO:0000256" key="5">
    <source>
        <dbReference type="ARBA" id="ARBA00012756"/>
    </source>
</evidence>
<comment type="similarity">
    <text evidence="3 10">Belongs to the glycosyl hydrolase 2 family.</text>
</comment>
<dbReference type="Gene3D" id="2.60.40.10">
    <property type="entry name" value="Immunoglobulins"/>
    <property type="match status" value="2"/>
</dbReference>
<comment type="cofactor">
    <cofactor evidence="2">
        <name>Ca(2+)</name>
        <dbReference type="ChEBI" id="CHEBI:29108"/>
    </cofactor>
</comment>
<organism evidence="12 13">
    <name type="scientific">Carboxylicivirga marina</name>
    <dbReference type="NCBI Taxonomy" id="2800988"/>
    <lineage>
        <taxon>Bacteria</taxon>
        <taxon>Pseudomonadati</taxon>
        <taxon>Bacteroidota</taxon>
        <taxon>Bacteroidia</taxon>
        <taxon>Marinilabiliales</taxon>
        <taxon>Marinilabiliaceae</taxon>
        <taxon>Carboxylicivirga</taxon>
    </lineage>
</organism>
<keyword evidence="6 10" id="KW-0378">Hydrolase</keyword>
<dbReference type="SUPFAM" id="SSF74650">
    <property type="entry name" value="Galactose mutarotase-like"/>
    <property type="match status" value="1"/>
</dbReference>
<dbReference type="Proteomes" id="UP000605676">
    <property type="component" value="Unassembled WGS sequence"/>
</dbReference>
<dbReference type="SUPFAM" id="SSF51445">
    <property type="entry name" value="(Trans)glycosidases"/>
    <property type="match status" value="1"/>
</dbReference>
<evidence type="ECO:0000256" key="4">
    <source>
        <dbReference type="ARBA" id="ARBA00011245"/>
    </source>
</evidence>
<dbReference type="PANTHER" id="PTHR46323">
    <property type="entry name" value="BETA-GALACTOSIDASE"/>
    <property type="match status" value="1"/>
</dbReference>
<dbReference type="InterPro" id="IPR013783">
    <property type="entry name" value="Ig-like_fold"/>
</dbReference>
<evidence type="ECO:0000256" key="6">
    <source>
        <dbReference type="ARBA" id="ARBA00022801"/>
    </source>
</evidence>
<evidence type="ECO:0000256" key="3">
    <source>
        <dbReference type="ARBA" id="ARBA00007401"/>
    </source>
</evidence>
<dbReference type="SUPFAM" id="SSF49785">
    <property type="entry name" value="Galactose-binding domain-like"/>
    <property type="match status" value="1"/>
</dbReference>
<dbReference type="InterPro" id="IPR008979">
    <property type="entry name" value="Galactose-bd-like_sf"/>
</dbReference>
<dbReference type="InterPro" id="IPR006103">
    <property type="entry name" value="Glyco_hydro_2_cat"/>
</dbReference>
<evidence type="ECO:0000256" key="7">
    <source>
        <dbReference type="ARBA" id="ARBA00022837"/>
    </source>
</evidence>